<evidence type="ECO:0000313" key="5">
    <source>
        <dbReference type="EMBL" id="PTQ38823.1"/>
    </source>
</evidence>
<dbReference type="AlphaFoldDB" id="A0A2R6WYA5"/>
<dbReference type="PANTHER" id="PTHR47944:SF4">
    <property type="entry name" value="OS09G0441700 PROTEIN"/>
    <property type="match status" value="1"/>
</dbReference>
<name>A0A2R6WYA5_MARPO</name>
<dbReference type="Proteomes" id="UP000244005">
    <property type="component" value="Unassembled WGS sequence"/>
</dbReference>
<accession>A0A2R6WYA5</accession>
<protein>
    <submittedName>
        <fullName evidence="5">Uncharacterized protein</fullName>
    </submittedName>
</protein>
<organism evidence="5 6">
    <name type="scientific">Marchantia polymorpha</name>
    <name type="common">Common liverwort</name>
    <name type="synonym">Marchantia aquatica</name>
    <dbReference type="NCBI Taxonomy" id="3197"/>
    <lineage>
        <taxon>Eukaryota</taxon>
        <taxon>Viridiplantae</taxon>
        <taxon>Streptophyta</taxon>
        <taxon>Embryophyta</taxon>
        <taxon>Marchantiophyta</taxon>
        <taxon>Marchantiopsida</taxon>
        <taxon>Marchantiidae</taxon>
        <taxon>Marchantiales</taxon>
        <taxon>Marchantiaceae</taxon>
        <taxon>Marchantia</taxon>
    </lineage>
</organism>
<reference evidence="6" key="1">
    <citation type="journal article" date="2017" name="Cell">
        <title>Insights into land plant evolution garnered from the Marchantia polymorpha genome.</title>
        <authorList>
            <person name="Bowman J.L."/>
            <person name="Kohchi T."/>
            <person name="Yamato K.T."/>
            <person name="Jenkins J."/>
            <person name="Shu S."/>
            <person name="Ishizaki K."/>
            <person name="Yamaoka S."/>
            <person name="Nishihama R."/>
            <person name="Nakamura Y."/>
            <person name="Berger F."/>
            <person name="Adam C."/>
            <person name="Aki S.S."/>
            <person name="Althoff F."/>
            <person name="Araki T."/>
            <person name="Arteaga-Vazquez M.A."/>
            <person name="Balasubrmanian S."/>
            <person name="Barry K."/>
            <person name="Bauer D."/>
            <person name="Boehm C.R."/>
            <person name="Briginshaw L."/>
            <person name="Caballero-Perez J."/>
            <person name="Catarino B."/>
            <person name="Chen F."/>
            <person name="Chiyoda S."/>
            <person name="Chovatia M."/>
            <person name="Davies K.M."/>
            <person name="Delmans M."/>
            <person name="Demura T."/>
            <person name="Dierschke T."/>
            <person name="Dolan L."/>
            <person name="Dorantes-Acosta A.E."/>
            <person name="Eklund D.M."/>
            <person name="Florent S.N."/>
            <person name="Flores-Sandoval E."/>
            <person name="Fujiyama A."/>
            <person name="Fukuzawa H."/>
            <person name="Galik B."/>
            <person name="Grimanelli D."/>
            <person name="Grimwood J."/>
            <person name="Grossniklaus U."/>
            <person name="Hamada T."/>
            <person name="Haseloff J."/>
            <person name="Hetherington A.J."/>
            <person name="Higo A."/>
            <person name="Hirakawa Y."/>
            <person name="Hundley H.N."/>
            <person name="Ikeda Y."/>
            <person name="Inoue K."/>
            <person name="Inoue S.I."/>
            <person name="Ishida S."/>
            <person name="Jia Q."/>
            <person name="Kakita M."/>
            <person name="Kanazawa T."/>
            <person name="Kawai Y."/>
            <person name="Kawashima T."/>
            <person name="Kennedy M."/>
            <person name="Kinose K."/>
            <person name="Kinoshita T."/>
            <person name="Kohara Y."/>
            <person name="Koide E."/>
            <person name="Komatsu K."/>
            <person name="Kopischke S."/>
            <person name="Kubo M."/>
            <person name="Kyozuka J."/>
            <person name="Lagercrantz U."/>
            <person name="Lin S.S."/>
            <person name="Lindquist E."/>
            <person name="Lipzen A.M."/>
            <person name="Lu C.W."/>
            <person name="De Luna E."/>
            <person name="Martienssen R.A."/>
            <person name="Minamino N."/>
            <person name="Mizutani M."/>
            <person name="Mizutani M."/>
            <person name="Mochizuki N."/>
            <person name="Monte I."/>
            <person name="Mosher R."/>
            <person name="Nagasaki H."/>
            <person name="Nakagami H."/>
            <person name="Naramoto S."/>
            <person name="Nishitani K."/>
            <person name="Ohtani M."/>
            <person name="Okamoto T."/>
            <person name="Okumura M."/>
            <person name="Phillips J."/>
            <person name="Pollak B."/>
            <person name="Reinders A."/>
            <person name="Rovekamp M."/>
            <person name="Sano R."/>
            <person name="Sawa S."/>
            <person name="Schmid M.W."/>
            <person name="Shirakawa M."/>
            <person name="Solano R."/>
            <person name="Spunde A."/>
            <person name="Suetsugu N."/>
            <person name="Sugano S."/>
            <person name="Sugiyama A."/>
            <person name="Sun R."/>
            <person name="Suzuki Y."/>
            <person name="Takenaka M."/>
            <person name="Takezawa D."/>
            <person name="Tomogane H."/>
            <person name="Tsuzuki M."/>
            <person name="Ueda T."/>
            <person name="Umeda M."/>
            <person name="Ward J.M."/>
            <person name="Watanabe Y."/>
            <person name="Yazaki K."/>
            <person name="Yokoyama R."/>
            <person name="Yoshitake Y."/>
            <person name="Yotsui I."/>
            <person name="Zachgo S."/>
            <person name="Schmutz J."/>
        </authorList>
    </citation>
    <scope>NUCLEOTIDE SEQUENCE [LARGE SCALE GENOMIC DNA]</scope>
    <source>
        <strain evidence="6">Tak-1</strain>
    </source>
</reference>
<evidence type="ECO:0000256" key="2">
    <source>
        <dbReference type="ARBA" id="ARBA00022723"/>
    </source>
</evidence>
<evidence type="ECO:0000256" key="1">
    <source>
        <dbReference type="ARBA" id="ARBA00010617"/>
    </source>
</evidence>
<keyword evidence="6" id="KW-1185">Reference proteome</keyword>
<evidence type="ECO:0000256" key="4">
    <source>
        <dbReference type="ARBA" id="ARBA00023004"/>
    </source>
</evidence>
<dbReference type="GO" id="GO:0004497">
    <property type="term" value="F:monooxygenase activity"/>
    <property type="evidence" value="ECO:0007669"/>
    <property type="project" value="InterPro"/>
</dbReference>
<dbReference type="SUPFAM" id="SSF48264">
    <property type="entry name" value="Cytochrome P450"/>
    <property type="match status" value="1"/>
</dbReference>
<sequence length="124" mass="13857">MQDFISAYAIQRCPESWEDPNKFQPERFANNPVDMKGQDFRKLKSAFHVFRSRSKAVSSHGDWCGDSGDYSGWNNTARVISLPAGMKLEDVDMTEKAGVASSLLSPILVSVKPRLSPRLCSMQT</sequence>
<dbReference type="GO" id="GO:0016705">
    <property type="term" value="F:oxidoreductase activity, acting on paired donors, with incorporation or reduction of molecular oxygen"/>
    <property type="evidence" value="ECO:0007669"/>
    <property type="project" value="InterPro"/>
</dbReference>
<dbReference type="GO" id="GO:0005506">
    <property type="term" value="F:iron ion binding"/>
    <property type="evidence" value="ECO:0007669"/>
    <property type="project" value="InterPro"/>
</dbReference>
<dbReference type="InterPro" id="IPR036396">
    <property type="entry name" value="Cyt_P450_sf"/>
</dbReference>
<gene>
    <name evidence="5" type="ORF">MARPO_0049s0101</name>
</gene>
<keyword evidence="2" id="KW-0479">Metal-binding</keyword>
<evidence type="ECO:0000313" key="6">
    <source>
        <dbReference type="Proteomes" id="UP000244005"/>
    </source>
</evidence>
<keyword evidence="3" id="KW-0560">Oxidoreductase</keyword>
<evidence type="ECO:0000256" key="3">
    <source>
        <dbReference type="ARBA" id="ARBA00023002"/>
    </source>
</evidence>
<keyword evidence="4" id="KW-0408">Iron</keyword>
<dbReference type="Gramene" id="Mp3g19330.2">
    <property type="protein sequence ID" value="Mp3g19330.2.cds1"/>
    <property type="gene ID" value="Mp3g19330"/>
</dbReference>
<proteinExistence type="inferred from homology"/>
<dbReference type="GO" id="GO:0020037">
    <property type="term" value="F:heme binding"/>
    <property type="evidence" value="ECO:0007669"/>
    <property type="project" value="InterPro"/>
</dbReference>
<dbReference type="PANTHER" id="PTHR47944">
    <property type="entry name" value="CYTOCHROME P450 98A9"/>
    <property type="match status" value="1"/>
</dbReference>
<comment type="similarity">
    <text evidence="1">Belongs to the cytochrome P450 family.</text>
</comment>
<dbReference type="OrthoDB" id="1055148at2759"/>
<dbReference type="EMBL" id="KZ772721">
    <property type="protein sequence ID" value="PTQ38823.1"/>
    <property type="molecule type" value="Genomic_DNA"/>
</dbReference>
<dbReference type="Gene3D" id="1.10.630.10">
    <property type="entry name" value="Cytochrome P450"/>
    <property type="match status" value="1"/>
</dbReference>